<dbReference type="AlphaFoldDB" id="A0A9P7EQF9"/>
<dbReference type="EMBL" id="JABBWM010000367">
    <property type="protein sequence ID" value="KAG2081946.1"/>
    <property type="molecule type" value="Genomic_DNA"/>
</dbReference>
<dbReference type="SUPFAM" id="SSF52047">
    <property type="entry name" value="RNI-like"/>
    <property type="match status" value="1"/>
</dbReference>
<dbReference type="Proteomes" id="UP000823399">
    <property type="component" value="Unassembled WGS sequence"/>
</dbReference>
<name>A0A9P7EQF9_9AGAM</name>
<evidence type="ECO:0000313" key="2">
    <source>
        <dbReference type="Proteomes" id="UP000823399"/>
    </source>
</evidence>
<gene>
    <name evidence="1" type="ORF">F5147DRAFT_783482</name>
</gene>
<keyword evidence="2" id="KW-1185">Reference proteome</keyword>
<dbReference type="RefSeq" id="XP_041284252.1">
    <property type="nucleotide sequence ID" value="XM_041442824.1"/>
</dbReference>
<organism evidence="1 2">
    <name type="scientific">Suillus discolor</name>
    <dbReference type="NCBI Taxonomy" id="1912936"/>
    <lineage>
        <taxon>Eukaryota</taxon>
        <taxon>Fungi</taxon>
        <taxon>Dikarya</taxon>
        <taxon>Basidiomycota</taxon>
        <taxon>Agaricomycotina</taxon>
        <taxon>Agaricomycetes</taxon>
        <taxon>Agaricomycetidae</taxon>
        <taxon>Boletales</taxon>
        <taxon>Suillineae</taxon>
        <taxon>Suillaceae</taxon>
        <taxon>Suillus</taxon>
    </lineage>
</organism>
<evidence type="ECO:0000313" key="1">
    <source>
        <dbReference type="EMBL" id="KAG2081946.1"/>
    </source>
</evidence>
<dbReference type="GeneID" id="64705083"/>
<protein>
    <submittedName>
        <fullName evidence="1">Uncharacterized protein</fullName>
    </submittedName>
</protein>
<sequence>MPSALPLEIKQNIFTLSTRTRAAAVNHLTISQEIHSCLEQLVYRKIVLHGEEDARLFLECLYRRPMPVSFALQSVKALSLSGSIQSSTVIEIISICRSVTSLRLILTTNEYANNGSVLWRALDGLPLQALVLTIRMQFPSFLSEYHTFRNLSHLELNGNHFLAEPQEELEFFESLTHICVVLNPHIADPQAVILLISNAQLQLLAFRVEDGHNAVDEFLEEHGICDHRIVLLPFQLPVWGELGQGDMLMWELAEDRTKIPVPQNHTTLDRHRCLPLSTIQNAYADYLDIAKVPELNPCAVTRRHRRRLVEKARTKGPQV</sequence>
<proteinExistence type="predicted"/>
<dbReference type="OrthoDB" id="2689415at2759"/>
<comment type="caution">
    <text evidence="1">The sequence shown here is derived from an EMBL/GenBank/DDBJ whole genome shotgun (WGS) entry which is preliminary data.</text>
</comment>
<reference evidence="1" key="1">
    <citation type="journal article" date="2020" name="New Phytol.">
        <title>Comparative genomics reveals dynamic genome evolution in host specialist ectomycorrhizal fungi.</title>
        <authorList>
            <person name="Lofgren L.A."/>
            <person name="Nguyen N.H."/>
            <person name="Vilgalys R."/>
            <person name="Ruytinx J."/>
            <person name="Liao H.L."/>
            <person name="Branco S."/>
            <person name="Kuo A."/>
            <person name="LaButti K."/>
            <person name="Lipzen A."/>
            <person name="Andreopoulos W."/>
            <person name="Pangilinan J."/>
            <person name="Riley R."/>
            <person name="Hundley H."/>
            <person name="Na H."/>
            <person name="Barry K."/>
            <person name="Grigoriev I.V."/>
            <person name="Stajich J.E."/>
            <person name="Kennedy P.G."/>
        </authorList>
    </citation>
    <scope>NUCLEOTIDE SEQUENCE</scope>
    <source>
        <strain evidence="1">FC423</strain>
    </source>
</reference>
<accession>A0A9P7EQF9</accession>